<reference evidence="3" key="1">
    <citation type="submission" date="2018-11" db="EMBL/GenBank/DDBJ databases">
        <title>Rhizobium chutanense sp. nov., isolated from root nodules of Phaseolus vulgaris in China.</title>
        <authorList>
            <person name="Huo Y."/>
        </authorList>
    </citation>
    <scope>NUCLEOTIDE SEQUENCE [LARGE SCALE GENOMIC DNA]</scope>
    <source>
        <strain evidence="3">CCBAU 65647</strain>
    </source>
</reference>
<dbReference type="EMBL" id="RJTH01000005">
    <property type="protein sequence ID" value="RUM24456.1"/>
    <property type="molecule type" value="Genomic_DNA"/>
</dbReference>
<feature type="domain" description="Calcineurin-like phosphoesterase" evidence="1">
    <location>
        <begin position="1"/>
        <end position="221"/>
    </location>
</feature>
<name>A0A3S0SPW6_9HYPH</name>
<sequence length="263" mass="29877">MRAWVFSDLHLLHNPPWPFPDIPDADVCIFAGDFSDNGMVTGISMLGETVSKHMPVVYVPGNHEFYGSSVLEGTREGVNRAAQYPNVHMLSRGAVSICGFRFIGATLWSDFQLFGMHGPAMYEAQHGMNDYRDIKYSKRPYRRFTAQQSLTMHIQDTSFLKSWLQEETAEPTVVVTHHAPSILSVPVEFLDDPLAPAYASRLEKTIMRYQPRLWVHGHLHKRCDYMIGETRVVCNPRGYSHERGLTGFDPYFVIDLGEAPNAR</sequence>
<dbReference type="OrthoDB" id="356681at2"/>
<comment type="caution">
    <text evidence="2">The sequence shown here is derived from an EMBL/GenBank/DDBJ whole genome shotgun (WGS) entry which is preliminary data.</text>
</comment>
<evidence type="ECO:0000313" key="3">
    <source>
        <dbReference type="Proteomes" id="UP000278823"/>
    </source>
</evidence>
<dbReference type="SUPFAM" id="SSF56300">
    <property type="entry name" value="Metallo-dependent phosphatases"/>
    <property type="match status" value="1"/>
</dbReference>
<evidence type="ECO:0000259" key="1">
    <source>
        <dbReference type="Pfam" id="PF00149"/>
    </source>
</evidence>
<protein>
    <recommendedName>
        <fullName evidence="1">Calcineurin-like phosphoesterase domain-containing protein</fullName>
    </recommendedName>
</protein>
<evidence type="ECO:0000313" key="2">
    <source>
        <dbReference type="EMBL" id="RUM24456.1"/>
    </source>
</evidence>
<dbReference type="AlphaFoldDB" id="A0A3S0SPW6"/>
<dbReference type="PANTHER" id="PTHR37844">
    <property type="entry name" value="SER/THR PROTEIN PHOSPHATASE SUPERFAMILY (AFU_ORTHOLOGUE AFUA_1G14840)"/>
    <property type="match status" value="1"/>
</dbReference>
<dbReference type="InterPro" id="IPR004843">
    <property type="entry name" value="Calcineurin-like_PHP"/>
</dbReference>
<dbReference type="Gene3D" id="3.60.21.10">
    <property type="match status" value="1"/>
</dbReference>
<dbReference type="Pfam" id="PF00149">
    <property type="entry name" value="Metallophos"/>
    <property type="match status" value="1"/>
</dbReference>
<dbReference type="PANTHER" id="PTHR37844:SF2">
    <property type="entry name" value="SER_THR PROTEIN PHOSPHATASE SUPERFAMILY (AFU_ORTHOLOGUE AFUA_1G14840)"/>
    <property type="match status" value="1"/>
</dbReference>
<gene>
    <name evidence="2" type="ORF">EFQ99_16895</name>
</gene>
<accession>A0A3S0SPW6</accession>
<keyword evidence="3" id="KW-1185">Reference proteome</keyword>
<dbReference type="InterPro" id="IPR029052">
    <property type="entry name" value="Metallo-depent_PP-like"/>
</dbReference>
<dbReference type="GO" id="GO:0016787">
    <property type="term" value="F:hydrolase activity"/>
    <property type="evidence" value="ECO:0007669"/>
    <property type="project" value="InterPro"/>
</dbReference>
<proteinExistence type="predicted"/>
<organism evidence="2 3">
    <name type="scientific">Rhizobium vallis</name>
    <dbReference type="NCBI Taxonomy" id="634290"/>
    <lineage>
        <taxon>Bacteria</taxon>
        <taxon>Pseudomonadati</taxon>
        <taxon>Pseudomonadota</taxon>
        <taxon>Alphaproteobacteria</taxon>
        <taxon>Hyphomicrobiales</taxon>
        <taxon>Rhizobiaceae</taxon>
        <taxon>Rhizobium/Agrobacterium group</taxon>
        <taxon>Rhizobium</taxon>
    </lineage>
</organism>
<dbReference type="Proteomes" id="UP000278823">
    <property type="component" value="Unassembled WGS sequence"/>
</dbReference>